<evidence type="ECO:0000256" key="1">
    <source>
        <dbReference type="ARBA" id="ARBA00004141"/>
    </source>
</evidence>
<dbReference type="EMBL" id="BLXX01000001">
    <property type="protein sequence ID" value="GFO57775.1"/>
    <property type="molecule type" value="Genomic_DNA"/>
</dbReference>
<evidence type="ECO:0000256" key="5">
    <source>
        <dbReference type="SAM" id="Phobius"/>
    </source>
</evidence>
<evidence type="ECO:0000256" key="4">
    <source>
        <dbReference type="ARBA" id="ARBA00023136"/>
    </source>
</evidence>
<feature type="domain" description="O-antigen ligase-related" evidence="6">
    <location>
        <begin position="202"/>
        <end position="319"/>
    </location>
</feature>
<evidence type="ECO:0000313" key="8">
    <source>
        <dbReference type="Proteomes" id="UP000556026"/>
    </source>
</evidence>
<accession>A0A6V8MCS3</accession>
<dbReference type="InterPro" id="IPR051533">
    <property type="entry name" value="WaaL-like"/>
</dbReference>
<feature type="transmembrane region" description="Helical" evidence="5">
    <location>
        <begin position="408"/>
        <end position="426"/>
    </location>
</feature>
<keyword evidence="8" id="KW-1185">Reference proteome</keyword>
<reference evidence="8" key="1">
    <citation type="submission" date="2020-06" db="EMBL/GenBank/DDBJ databases">
        <title>Draft genomic sequence of Geomonas sp. Red330.</title>
        <authorList>
            <person name="Itoh H."/>
            <person name="Zhenxing X."/>
            <person name="Ushijima N."/>
            <person name="Masuda Y."/>
            <person name="Shiratori Y."/>
            <person name="Senoo K."/>
        </authorList>
    </citation>
    <scope>NUCLEOTIDE SEQUENCE [LARGE SCALE GENOMIC DNA]</scope>
    <source>
        <strain evidence="8">Red330</strain>
    </source>
</reference>
<keyword evidence="4 5" id="KW-0472">Membrane</keyword>
<feature type="transmembrane region" description="Helical" evidence="5">
    <location>
        <begin position="27"/>
        <end position="50"/>
    </location>
</feature>
<keyword evidence="3 5" id="KW-1133">Transmembrane helix</keyword>
<feature type="transmembrane region" description="Helical" evidence="5">
    <location>
        <begin position="371"/>
        <end position="388"/>
    </location>
</feature>
<feature type="transmembrane region" description="Helical" evidence="5">
    <location>
        <begin position="303"/>
        <end position="324"/>
    </location>
</feature>
<protein>
    <recommendedName>
        <fullName evidence="6">O-antigen ligase-related domain-containing protein</fullName>
    </recommendedName>
</protein>
<feature type="transmembrane region" description="Helical" evidence="5">
    <location>
        <begin position="193"/>
        <end position="210"/>
    </location>
</feature>
<sequence>MLAFLVYGYLLIYYLRPAEWVPGLLGAPLQLAAGILALGYLGLGACTGRFPHLKGGESEKMMWGLLLAIWMSHLSHFYFGGMLNSFSTFLPTITGFLLIVCYTDSRTRFNRMMTFLVLLTAFLAYQGWLQETTGVAAGGLGPIVERHAGPDGEPVVVSRVRWYGVFNDPNDLGLSLVAVLPYLFDLLLKRRFLLPLLTLPVICASIYFTNSRGTVLAGIVGLGSYFIFRYRSLKGAAIGAGLAVAIFLVGPSRMGSISASEESAYGRIDAWYQAYLMFMSNPVFGVGQGMFTDYHPLTAHNSFVLVMAELGFFGLFFFIGVFYFPYAWLLANVMRRDTAVADSDLGQVSAVFACLTGMLVAMFFISRSYVLVPYVLVALNIALIRILAREREGEGGRAFPPEAYRHGLASIFKITVGHIVLIYLVVKVLL</sequence>
<evidence type="ECO:0000259" key="6">
    <source>
        <dbReference type="Pfam" id="PF04932"/>
    </source>
</evidence>
<dbReference type="Pfam" id="PF04932">
    <property type="entry name" value="Wzy_C"/>
    <property type="match status" value="1"/>
</dbReference>
<comment type="subcellular location">
    <subcellularLocation>
        <location evidence="1">Membrane</location>
        <topology evidence="1">Multi-pass membrane protein</topology>
    </subcellularLocation>
</comment>
<keyword evidence="2 5" id="KW-0812">Transmembrane</keyword>
<dbReference type="AlphaFoldDB" id="A0A6V8MCS3"/>
<comment type="caution">
    <text evidence="7">The sequence shown here is derived from an EMBL/GenBank/DDBJ whole genome shotgun (WGS) entry which is preliminary data.</text>
</comment>
<dbReference type="RefSeq" id="WP_183352609.1">
    <property type="nucleotide sequence ID" value="NZ_BLXX01000001.1"/>
</dbReference>
<evidence type="ECO:0000256" key="3">
    <source>
        <dbReference type="ARBA" id="ARBA00022989"/>
    </source>
</evidence>
<evidence type="ECO:0000313" key="7">
    <source>
        <dbReference type="EMBL" id="GFO57775.1"/>
    </source>
</evidence>
<organism evidence="7 8">
    <name type="scientific">Geomonas silvestris</name>
    <dbReference type="NCBI Taxonomy" id="2740184"/>
    <lineage>
        <taxon>Bacteria</taxon>
        <taxon>Pseudomonadati</taxon>
        <taxon>Thermodesulfobacteriota</taxon>
        <taxon>Desulfuromonadia</taxon>
        <taxon>Geobacterales</taxon>
        <taxon>Geobacteraceae</taxon>
        <taxon>Geomonas</taxon>
    </lineage>
</organism>
<name>A0A6V8MCS3_9BACT</name>
<dbReference type="GO" id="GO:0016020">
    <property type="term" value="C:membrane"/>
    <property type="evidence" value="ECO:0007669"/>
    <property type="project" value="UniProtKB-SubCell"/>
</dbReference>
<feature type="transmembrane region" description="Helical" evidence="5">
    <location>
        <begin position="85"/>
        <end position="102"/>
    </location>
</feature>
<dbReference type="PANTHER" id="PTHR37422:SF13">
    <property type="entry name" value="LIPOPOLYSACCHARIDE BIOSYNTHESIS PROTEIN PA4999-RELATED"/>
    <property type="match status" value="1"/>
</dbReference>
<gene>
    <name evidence="7" type="ORF">GMST_01000</name>
</gene>
<dbReference type="Proteomes" id="UP000556026">
    <property type="component" value="Unassembled WGS sequence"/>
</dbReference>
<feature type="transmembrane region" description="Helical" evidence="5">
    <location>
        <begin position="230"/>
        <end position="249"/>
    </location>
</feature>
<dbReference type="PANTHER" id="PTHR37422">
    <property type="entry name" value="TEICHURONIC ACID BIOSYNTHESIS PROTEIN TUAE"/>
    <property type="match status" value="1"/>
</dbReference>
<evidence type="ECO:0000256" key="2">
    <source>
        <dbReference type="ARBA" id="ARBA00022692"/>
    </source>
</evidence>
<dbReference type="InterPro" id="IPR007016">
    <property type="entry name" value="O-antigen_ligase-rel_domated"/>
</dbReference>
<feature type="transmembrane region" description="Helical" evidence="5">
    <location>
        <begin position="109"/>
        <end position="128"/>
    </location>
</feature>
<proteinExistence type="predicted"/>
<feature type="transmembrane region" description="Helical" evidence="5">
    <location>
        <begin position="345"/>
        <end position="365"/>
    </location>
</feature>
<feature type="transmembrane region" description="Helical" evidence="5">
    <location>
        <begin position="270"/>
        <end position="291"/>
    </location>
</feature>